<keyword evidence="4" id="KW-0411">Iron-sulfur</keyword>
<dbReference type="GO" id="GO:0004497">
    <property type="term" value="F:monooxygenase activity"/>
    <property type="evidence" value="ECO:0007669"/>
    <property type="project" value="UniProtKB-ARBA"/>
</dbReference>
<keyword evidence="2" id="KW-0479">Metal-binding</keyword>
<gene>
    <name evidence="6" type="ORF">WA1_26145</name>
</gene>
<dbReference type="Proteomes" id="UP000076925">
    <property type="component" value="Unassembled WGS sequence"/>
</dbReference>
<dbReference type="EMBL" id="ANNX02000027">
    <property type="protein sequence ID" value="KYC40601.1"/>
    <property type="molecule type" value="Genomic_DNA"/>
</dbReference>
<keyword evidence="1" id="KW-0001">2Fe-2S</keyword>
<dbReference type="SUPFAM" id="SSF50022">
    <property type="entry name" value="ISP domain"/>
    <property type="match status" value="1"/>
</dbReference>
<dbReference type="STRING" id="128403.WA1_26145"/>
<dbReference type="PANTHER" id="PTHR21496">
    <property type="entry name" value="FERREDOXIN-RELATED"/>
    <property type="match status" value="1"/>
</dbReference>
<dbReference type="RefSeq" id="WP_026135060.1">
    <property type="nucleotide sequence ID" value="NZ_KQ976354.1"/>
</dbReference>
<dbReference type="PROSITE" id="PS51296">
    <property type="entry name" value="RIESKE"/>
    <property type="match status" value="1"/>
</dbReference>
<evidence type="ECO:0000256" key="3">
    <source>
        <dbReference type="ARBA" id="ARBA00023004"/>
    </source>
</evidence>
<proteinExistence type="predicted"/>
<dbReference type="GO" id="GO:0051537">
    <property type="term" value="F:2 iron, 2 sulfur cluster binding"/>
    <property type="evidence" value="ECO:0007669"/>
    <property type="project" value="UniProtKB-KW"/>
</dbReference>
<dbReference type="PANTHER" id="PTHR21496:SF23">
    <property type="entry name" value="3-PHENYLPROPIONATE_CINNAMIC ACID DIOXYGENASE FERREDOXIN SUBUNIT"/>
    <property type="match status" value="1"/>
</dbReference>
<evidence type="ECO:0000256" key="1">
    <source>
        <dbReference type="ARBA" id="ARBA00022714"/>
    </source>
</evidence>
<dbReference type="GO" id="GO:0016705">
    <property type="term" value="F:oxidoreductase activity, acting on paired donors, with incorporation or reduction of molecular oxygen"/>
    <property type="evidence" value="ECO:0007669"/>
    <property type="project" value="UniProtKB-ARBA"/>
</dbReference>
<evidence type="ECO:0000259" key="5">
    <source>
        <dbReference type="PROSITE" id="PS51296"/>
    </source>
</evidence>
<evidence type="ECO:0000313" key="7">
    <source>
        <dbReference type="Proteomes" id="UP000076925"/>
    </source>
</evidence>
<organism evidence="6 7">
    <name type="scientific">Scytonema hofmannii PCC 7110</name>
    <dbReference type="NCBI Taxonomy" id="128403"/>
    <lineage>
        <taxon>Bacteria</taxon>
        <taxon>Bacillati</taxon>
        <taxon>Cyanobacteriota</taxon>
        <taxon>Cyanophyceae</taxon>
        <taxon>Nostocales</taxon>
        <taxon>Scytonemataceae</taxon>
        <taxon>Scytonema</taxon>
    </lineage>
</organism>
<dbReference type="CDD" id="cd03467">
    <property type="entry name" value="Rieske"/>
    <property type="match status" value="1"/>
</dbReference>
<dbReference type="Gene3D" id="2.102.10.10">
    <property type="entry name" value="Rieske [2Fe-2S] iron-sulphur domain"/>
    <property type="match status" value="1"/>
</dbReference>
<comment type="caution">
    <text evidence="6">The sequence shown here is derived from an EMBL/GenBank/DDBJ whole genome shotgun (WGS) entry which is preliminary data.</text>
</comment>
<sequence>MNWVKVLDRDALPQDERKVVKVGNHKILLLNHKEQIYAMDNACPHMKLSLQSGKITEDNAILCPWHRSAFDLQSGDVKDWTPWPPGVGRVMAMVSKQKALTIFPTRVEEGSIWVGLED</sequence>
<dbReference type="OrthoDB" id="9795104at2"/>
<dbReference type="InterPro" id="IPR036922">
    <property type="entry name" value="Rieske_2Fe-2S_sf"/>
</dbReference>
<dbReference type="Pfam" id="PF00355">
    <property type="entry name" value="Rieske"/>
    <property type="match status" value="1"/>
</dbReference>
<dbReference type="GO" id="GO:0046872">
    <property type="term" value="F:metal ion binding"/>
    <property type="evidence" value="ECO:0007669"/>
    <property type="project" value="UniProtKB-KW"/>
</dbReference>
<keyword evidence="7" id="KW-1185">Reference proteome</keyword>
<evidence type="ECO:0000313" key="6">
    <source>
        <dbReference type="EMBL" id="KYC40601.1"/>
    </source>
</evidence>
<reference evidence="6 7" key="1">
    <citation type="journal article" date="2013" name="Genome Biol. Evol.">
        <title>Genomes of Stigonematalean cyanobacteria (subsection V) and the evolution of oxygenic photosynthesis from prokaryotes to plastids.</title>
        <authorList>
            <person name="Dagan T."/>
            <person name="Roettger M."/>
            <person name="Stucken K."/>
            <person name="Landan G."/>
            <person name="Koch R."/>
            <person name="Major P."/>
            <person name="Gould S.B."/>
            <person name="Goremykin V.V."/>
            <person name="Rippka R."/>
            <person name="Tandeau de Marsac N."/>
            <person name="Gugger M."/>
            <person name="Lockhart P.J."/>
            <person name="Allen J.F."/>
            <person name="Brune I."/>
            <person name="Maus I."/>
            <person name="Puhler A."/>
            <person name="Martin W.F."/>
        </authorList>
    </citation>
    <scope>NUCLEOTIDE SEQUENCE [LARGE SCALE GENOMIC DNA]</scope>
    <source>
        <strain evidence="6 7">PCC 7110</strain>
    </source>
</reference>
<evidence type="ECO:0000256" key="4">
    <source>
        <dbReference type="ARBA" id="ARBA00023014"/>
    </source>
</evidence>
<evidence type="ECO:0000256" key="2">
    <source>
        <dbReference type="ARBA" id="ARBA00022723"/>
    </source>
</evidence>
<name>A0A139X7C5_9CYAN</name>
<keyword evidence="3" id="KW-0408">Iron</keyword>
<protein>
    <submittedName>
        <fullName evidence="6">(2Fe-2S)-binding protein</fullName>
    </submittedName>
</protein>
<accession>A0A139X7C5</accession>
<dbReference type="AlphaFoldDB" id="A0A139X7C5"/>
<feature type="domain" description="Rieske" evidence="5">
    <location>
        <begin position="3"/>
        <end position="114"/>
    </location>
</feature>
<dbReference type="InterPro" id="IPR017941">
    <property type="entry name" value="Rieske_2Fe-2S"/>
</dbReference>